<sequence>MTDTNNHQNSESDVLKVYEIVKKYRDGERDFEDINLNEINLSRINLAGANLSGASLSVANLSASDLREVNLTRANLNVARLSNANLTKAILNQATINVANLVRADLTEAQLINTLLIRAELVRAKLSKANFTQANLNGADLRESKLQQTNFNGANLSGANLRGVSGALTKFTKTDLRGADLLKANLPKADFTNAELRQANLTYANLSNADFSGANLRWTDLQGADLSGANLTEANLSGANLSGANLSSAVLVKASLVHADLSQANLIRANWSGADLSGATLTGAKLYQVSRFNLKADEITCEWVDLSANGDHSQVYHLDRETLRKFFNQTRPRVEIMVNSPLDQDGNIALATIYYKIAQEFPIMESPPSIEIDDRTTKLTFIANQEQELFAISCLAILPFDDASQTQKNIVNLLRQIQDSTLEKERRSQLLSAMGQVITKINEMKKIARTIRSEFNPLFFSKPTRTQLTNCSQKMIMVHENSQISKLNPSPHSSAEVGYAPNFDQVMAFINSFNDLP</sequence>
<reference evidence="1 2" key="1">
    <citation type="journal article" date="2019" name="J Genomics">
        <title>The Draft Genome of a Hydrogen-producing Cyanobacterium, Arthrospira platensis NIES-46.</title>
        <authorList>
            <person name="Suzuki S."/>
            <person name="Yamaguchi H."/>
            <person name="Kawachi M."/>
        </authorList>
    </citation>
    <scope>NUCLEOTIDE SEQUENCE [LARGE SCALE GENOMIC DNA]</scope>
    <source>
        <strain evidence="1 2">NIES-46</strain>
    </source>
</reference>
<dbReference type="PANTHER" id="PTHR14136:SF17">
    <property type="entry name" value="BTB_POZ DOMAIN-CONTAINING PROTEIN KCTD9"/>
    <property type="match status" value="1"/>
</dbReference>
<evidence type="ECO:0000313" key="1">
    <source>
        <dbReference type="EMBL" id="GCE96073.1"/>
    </source>
</evidence>
<dbReference type="SUPFAM" id="SSF141571">
    <property type="entry name" value="Pentapeptide repeat-like"/>
    <property type="match status" value="2"/>
</dbReference>
<comment type="caution">
    <text evidence="1">The sequence shown here is derived from an EMBL/GenBank/DDBJ whole genome shotgun (WGS) entry which is preliminary data.</text>
</comment>
<dbReference type="RefSeq" id="WP_014276898.1">
    <property type="nucleotide sequence ID" value="NZ_BIMW01000171.1"/>
</dbReference>
<accession>A0A5M3T8R3</accession>
<dbReference type="Proteomes" id="UP000326169">
    <property type="component" value="Unassembled WGS sequence"/>
</dbReference>
<protein>
    <submittedName>
        <fullName evidence="1">Pentapeptide repeat-containing protein</fullName>
    </submittedName>
</protein>
<gene>
    <name evidence="1" type="ORF">NIES46_41400</name>
</gene>
<organism evidence="1 2">
    <name type="scientific">Limnospira platensis NIES-46</name>
    <dbReference type="NCBI Taxonomy" id="1236695"/>
    <lineage>
        <taxon>Bacteria</taxon>
        <taxon>Bacillati</taxon>
        <taxon>Cyanobacteriota</taxon>
        <taxon>Cyanophyceae</taxon>
        <taxon>Oscillatoriophycideae</taxon>
        <taxon>Oscillatoriales</taxon>
        <taxon>Sirenicapillariaceae</taxon>
        <taxon>Limnospira</taxon>
    </lineage>
</organism>
<keyword evidence="2" id="KW-1185">Reference proteome</keyword>
<dbReference type="Pfam" id="PF00805">
    <property type="entry name" value="Pentapeptide"/>
    <property type="match status" value="4"/>
</dbReference>
<dbReference type="PANTHER" id="PTHR14136">
    <property type="entry name" value="BTB_POZ DOMAIN-CONTAINING PROTEIN KCTD9"/>
    <property type="match status" value="1"/>
</dbReference>
<name>A0A5M3T8R3_LIMPL</name>
<dbReference type="InterPro" id="IPR001646">
    <property type="entry name" value="5peptide_repeat"/>
</dbReference>
<proteinExistence type="predicted"/>
<dbReference type="GeneID" id="301684912"/>
<dbReference type="InterPro" id="IPR051082">
    <property type="entry name" value="Pentapeptide-BTB/POZ_domain"/>
</dbReference>
<dbReference type="EMBL" id="BIMW01000171">
    <property type="protein sequence ID" value="GCE96073.1"/>
    <property type="molecule type" value="Genomic_DNA"/>
</dbReference>
<dbReference type="Gene3D" id="2.160.20.80">
    <property type="entry name" value="E3 ubiquitin-protein ligase SopA"/>
    <property type="match status" value="2"/>
</dbReference>
<evidence type="ECO:0000313" key="2">
    <source>
        <dbReference type="Proteomes" id="UP000326169"/>
    </source>
</evidence>